<evidence type="ECO:0000259" key="3">
    <source>
        <dbReference type="Pfam" id="PF25973"/>
    </source>
</evidence>
<dbReference type="Gene3D" id="2.40.50.100">
    <property type="match status" value="1"/>
</dbReference>
<dbReference type="InterPro" id="IPR011053">
    <property type="entry name" value="Single_hybrid_motif"/>
</dbReference>
<dbReference type="Gene3D" id="1.10.287.470">
    <property type="entry name" value="Helix hairpin bin"/>
    <property type="match status" value="1"/>
</dbReference>
<accession>A0A238Y5Q2</accession>
<evidence type="ECO:0000259" key="2">
    <source>
        <dbReference type="Pfam" id="PF25893"/>
    </source>
</evidence>
<proteinExistence type="predicted"/>
<keyword evidence="1" id="KW-0175">Coiled coil</keyword>
<dbReference type="AlphaFoldDB" id="A0A238Y5Q2"/>
<sequence length="390" mass="43589">MKKVVSILAVFLFLFSCQYFEKESKAIYVSGRIEGNEIDVGTKFPGRVRKVYVDEGDSVKKGQIIAVLEAKDVDAKLKQAKAGVKTAKTAALAKEKEIAVYVARVKALENRKTALEKEIDEQIKIAKKRKALAENDVSLARKAYDKAKAVFDKTKADFERFKTLYEKRIISRADFDKAKMAFEVAKADLESAKENLKKAETAVKIADAGIKIALTKRSEIDAINNEIQSFKAIVEAKRKEYQTFLEKVKQAEAVVEEVKANLEDMVIKSPIDGVVTVKYVNTGEVVPAGFRIVSVVNLNDVYLKGYIPEKKIGLIRIGQPAYIVVDAYPDKKFPAYVSYISQKAEFTPKEVQTKEERVKEVFAVKLKLKKNPDGISKPGMPADGYIELSK</sequence>
<protein>
    <submittedName>
        <fullName evidence="4">HlyD family secretion protein</fullName>
    </submittedName>
</protein>
<dbReference type="Proteomes" id="UP000198405">
    <property type="component" value="Unassembled WGS sequence"/>
</dbReference>
<dbReference type="Pfam" id="PF25893">
    <property type="entry name" value="HH_CzcB"/>
    <property type="match status" value="1"/>
</dbReference>
<feature type="domain" description="CzcB-like barrel-sandwich hybrid" evidence="3">
    <location>
        <begin position="39"/>
        <end position="295"/>
    </location>
</feature>
<dbReference type="InterPro" id="IPR058648">
    <property type="entry name" value="HH_CzcB-like"/>
</dbReference>
<dbReference type="RefSeq" id="WP_180706401.1">
    <property type="nucleotide sequence ID" value="NZ_FZOB01000002.1"/>
</dbReference>
<dbReference type="Pfam" id="PF25973">
    <property type="entry name" value="BSH_CzcB"/>
    <property type="match status" value="1"/>
</dbReference>
<feature type="coiled-coil region" evidence="1">
    <location>
        <begin position="98"/>
        <end position="136"/>
    </location>
</feature>
<keyword evidence="5" id="KW-1185">Reference proteome</keyword>
<dbReference type="SUPFAM" id="SSF111369">
    <property type="entry name" value="HlyD-like secretion proteins"/>
    <property type="match status" value="2"/>
</dbReference>
<dbReference type="InterPro" id="IPR058647">
    <property type="entry name" value="BSH_CzcB-like"/>
</dbReference>
<dbReference type="GO" id="GO:0005886">
    <property type="term" value="C:plasma membrane"/>
    <property type="evidence" value="ECO:0007669"/>
    <property type="project" value="TreeGrafter"/>
</dbReference>
<dbReference type="SUPFAM" id="SSF51230">
    <property type="entry name" value="Single hybrid motif"/>
    <property type="match status" value="1"/>
</dbReference>
<organism evidence="4 5">
    <name type="scientific">Desulfurobacterium atlanticum</name>
    <dbReference type="NCBI Taxonomy" id="240169"/>
    <lineage>
        <taxon>Bacteria</taxon>
        <taxon>Pseudomonadati</taxon>
        <taxon>Aquificota</taxon>
        <taxon>Aquificia</taxon>
        <taxon>Desulfurobacteriales</taxon>
        <taxon>Desulfurobacteriaceae</taxon>
        <taxon>Desulfurobacterium</taxon>
    </lineage>
</organism>
<name>A0A238Y5Q2_9BACT</name>
<dbReference type="Gene3D" id="2.40.30.170">
    <property type="match status" value="1"/>
</dbReference>
<evidence type="ECO:0000313" key="5">
    <source>
        <dbReference type="Proteomes" id="UP000198405"/>
    </source>
</evidence>
<feature type="domain" description="CzcB-like alpha-helical hairpin" evidence="2">
    <location>
        <begin position="140"/>
        <end position="197"/>
    </location>
</feature>
<dbReference type="PANTHER" id="PTHR30438:SF2">
    <property type="entry name" value="MEMBRANE PROTEIN"/>
    <property type="match status" value="1"/>
</dbReference>
<dbReference type="PANTHER" id="PTHR30438">
    <property type="entry name" value="36 KDA ANTIGEN-RELATED"/>
    <property type="match status" value="1"/>
</dbReference>
<gene>
    <name evidence="4" type="ORF">SAMN06265340_102150</name>
</gene>
<evidence type="ECO:0000313" key="4">
    <source>
        <dbReference type="EMBL" id="SNR66596.1"/>
    </source>
</evidence>
<dbReference type="EMBL" id="FZOB01000002">
    <property type="protein sequence ID" value="SNR66596.1"/>
    <property type="molecule type" value="Genomic_DNA"/>
</dbReference>
<dbReference type="PRINTS" id="PR01490">
    <property type="entry name" value="RTXTOXIND"/>
</dbReference>
<dbReference type="PROSITE" id="PS51257">
    <property type="entry name" value="PROKAR_LIPOPROTEIN"/>
    <property type="match status" value="1"/>
</dbReference>
<feature type="coiled-coil region" evidence="1">
    <location>
        <begin position="175"/>
        <end position="268"/>
    </location>
</feature>
<reference evidence="5" key="1">
    <citation type="submission" date="2017-06" db="EMBL/GenBank/DDBJ databases">
        <authorList>
            <person name="Varghese N."/>
            <person name="Submissions S."/>
        </authorList>
    </citation>
    <scope>NUCLEOTIDE SEQUENCE [LARGE SCALE GENOMIC DNA]</scope>
    <source>
        <strain evidence="5">DSM 15668</strain>
    </source>
</reference>
<evidence type="ECO:0000256" key="1">
    <source>
        <dbReference type="SAM" id="Coils"/>
    </source>
</evidence>